<keyword evidence="2" id="KW-1185">Reference proteome</keyword>
<proteinExistence type="predicted"/>
<reference evidence="1 2" key="1">
    <citation type="submission" date="2022-06" db="EMBL/GenBank/DDBJ databases">
        <title>Haloarcula sp. a new haloarchaeum isolate from saline soil.</title>
        <authorList>
            <person name="Strakova D."/>
            <person name="Galisteo C."/>
            <person name="Sanchez-Porro C."/>
            <person name="Ventosa A."/>
        </authorList>
    </citation>
    <scope>NUCLEOTIDE SEQUENCE [LARGE SCALE GENOMIC DNA]</scope>
    <source>
        <strain evidence="1 2">JCM 15760</strain>
    </source>
</reference>
<sequence length="308" mass="32855">MTVDLIERAKGALLGLACGDALGRPVEFRSSEQIATEHGRVTEMLGHGTHGQPAGTVTDDTDMMLCLARSLAEQQAFDGEDIADRFAEWYEDGPFDIGLMTADAISEYQSGTSWRDAGREVWQRRAEGSNAGNGSIMRCAPHAIAFAEGTDTLERVSKQSSAITHHDPRCQYGCVLLNQTIAGFLRGAESPLAAAIARIDSDGPDELVDTIRLIPDLIDEQQLENTGYVVHTLQTSLYDALTADSAEVAIVTSVNRGGDTDTLGAVTGALAGARFGATGLPDRWLETVEYREELALLGQALATGQISG</sequence>
<dbReference type="InterPro" id="IPR005502">
    <property type="entry name" value="Ribosyl_crysJ1"/>
</dbReference>
<protein>
    <submittedName>
        <fullName evidence="1">ADP-ribosylglycohydrolase family protein</fullName>
    </submittedName>
</protein>
<comment type="caution">
    <text evidence="1">The sequence shown here is derived from an EMBL/GenBank/DDBJ whole genome shotgun (WGS) entry which is preliminary data.</text>
</comment>
<dbReference type="Proteomes" id="UP001248536">
    <property type="component" value="Unassembled WGS sequence"/>
</dbReference>
<evidence type="ECO:0000313" key="2">
    <source>
        <dbReference type="Proteomes" id="UP001248536"/>
    </source>
</evidence>
<dbReference type="Pfam" id="PF03747">
    <property type="entry name" value="ADP_ribosyl_GH"/>
    <property type="match status" value="1"/>
</dbReference>
<name>A0ABU2EZP7_HALAR</name>
<dbReference type="InterPro" id="IPR050792">
    <property type="entry name" value="ADP-ribosylglycohydrolase"/>
</dbReference>
<dbReference type="RefSeq" id="WP_005538435.1">
    <property type="nucleotide sequence ID" value="NZ_BAABDY010000004.1"/>
</dbReference>
<dbReference type="SUPFAM" id="SSF101478">
    <property type="entry name" value="ADP-ribosylglycohydrolase"/>
    <property type="match status" value="1"/>
</dbReference>
<dbReference type="InterPro" id="IPR036705">
    <property type="entry name" value="Ribosyl_crysJ1_sf"/>
</dbReference>
<dbReference type="Gene3D" id="1.10.4080.10">
    <property type="entry name" value="ADP-ribosylation/Crystallin J1"/>
    <property type="match status" value="1"/>
</dbReference>
<gene>
    <name evidence="1" type="ORF">NC662_08620</name>
</gene>
<accession>A0ABU2EZP7</accession>
<dbReference type="PANTHER" id="PTHR16222">
    <property type="entry name" value="ADP-RIBOSYLGLYCOHYDROLASE"/>
    <property type="match status" value="1"/>
</dbReference>
<organism evidence="1 2">
    <name type="scientific">Haloarcula argentinensis</name>
    <dbReference type="NCBI Taxonomy" id="43776"/>
    <lineage>
        <taxon>Archaea</taxon>
        <taxon>Methanobacteriati</taxon>
        <taxon>Methanobacteriota</taxon>
        <taxon>Stenosarchaea group</taxon>
        <taxon>Halobacteria</taxon>
        <taxon>Halobacteriales</taxon>
        <taxon>Haloarculaceae</taxon>
        <taxon>Haloarcula</taxon>
    </lineage>
</organism>
<evidence type="ECO:0000313" key="1">
    <source>
        <dbReference type="EMBL" id="MDS0253768.1"/>
    </source>
</evidence>
<dbReference type="EMBL" id="JAMQCP010000002">
    <property type="protein sequence ID" value="MDS0253768.1"/>
    <property type="molecule type" value="Genomic_DNA"/>
</dbReference>
<dbReference type="PANTHER" id="PTHR16222:SF12">
    <property type="entry name" value="ADP-RIBOSYLGLYCOHYDROLASE-RELATED"/>
    <property type="match status" value="1"/>
</dbReference>